<keyword evidence="4" id="KW-0547">Nucleotide-binding</keyword>
<dbReference type="Pfam" id="PF13426">
    <property type="entry name" value="PAS_9"/>
    <property type="match status" value="1"/>
</dbReference>
<keyword evidence="8" id="KW-1133">Transmembrane helix</keyword>
<accession>A0A7C0Y8W5</accession>
<dbReference type="InterPro" id="IPR035965">
    <property type="entry name" value="PAS-like_dom_sf"/>
</dbReference>
<dbReference type="Gene3D" id="6.10.340.10">
    <property type="match status" value="1"/>
</dbReference>
<dbReference type="PROSITE" id="PS50885">
    <property type="entry name" value="HAMP"/>
    <property type="match status" value="1"/>
</dbReference>
<dbReference type="Gene3D" id="1.10.287.130">
    <property type="match status" value="1"/>
</dbReference>
<evidence type="ECO:0000256" key="5">
    <source>
        <dbReference type="ARBA" id="ARBA00022777"/>
    </source>
</evidence>
<dbReference type="CDD" id="cd06225">
    <property type="entry name" value="HAMP"/>
    <property type="match status" value="1"/>
</dbReference>
<evidence type="ECO:0000256" key="6">
    <source>
        <dbReference type="ARBA" id="ARBA00022840"/>
    </source>
</evidence>
<dbReference type="SMART" id="SM00388">
    <property type="entry name" value="HisKA"/>
    <property type="match status" value="1"/>
</dbReference>
<dbReference type="NCBIfam" id="TIGR00229">
    <property type="entry name" value="sensory_box"/>
    <property type="match status" value="1"/>
</dbReference>
<dbReference type="InterPro" id="IPR003660">
    <property type="entry name" value="HAMP_dom"/>
</dbReference>
<name>A0A7C0Y8W5_9BACT</name>
<keyword evidence="8" id="KW-0812">Transmembrane</keyword>
<keyword evidence="6" id="KW-0067">ATP-binding</keyword>
<proteinExistence type="predicted"/>
<feature type="domain" description="HAMP" evidence="10">
    <location>
        <begin position="284"/>
        <end position="337"/>
    </location>
</feature>
<dbReference type="PROSITE" id="PS50112">
    <property type="entry name" value="PAS"/>
    <property type="match status" value="1"/>
</dbReference>
<dbReference type="InterPro" id="IPR036097">
    <property type="entry name" value="HisK_dim/P_sf"/>
</dbReference>
<evidence type="ECO:0000256" key="4">
    <source>
        <dbReference type="ARBA" id="ARBA00022741"/>
    </source>
</evidence>
<dbReference type="Gene3D" id="3.30.450.20">
    <property type="entry name" value="PAS domain"/>
    <property type="match status" value="1"/>
</dbReference>
<dbReference type="PANTHER" id="PTHR43065">
    <property type="entry name" value="SENSOR HISTIDINE KINASE"/>
    <property type="match status" value="1"/>
</dbReference>
<protein>
    <recommendedName>
        <fullName evidence="2">histidine kinase</fullName>
        <ecNumber evidence="2">2.7.13.3</ecNumber>
    </recommendedName>
</protein>
<comment type="catalytic activity">
    <reaction evidence="1">
        <text>ATP + protein L-histidine = ADP + protein N-phospho-L-histidine.</text>
        <dbReference type="EC" id="2.7.13.3"/>
    </reaction>
</comment>
<evidence type="ECO:0000313" key="11">
    <source>
        <dbReference type="EMBL" id="HDD52876.1"/>
    </source>
</evidence>
<dbReference type="InterPro" id="IPR003661">
    <property type="entry name" value="HisK_dim/P_dom"/>
</dbReference>
<dbReference type="SMART" id="SM00091">
    <property type="entry name" value="PAS"/>
    <property type="match status" value="1"/>
</dbReference>
<reference evidence="11" key="1">
    <citation type="journal article" date="2020" name="mSystems">
        <title>Genome- and Community-Level Interaction Insights into Carbon Utilization and Element Cycling Functions of Hydrothermarchaeota in Hydrothermal Sediment.</title>
        <authorList>
            <person name="Zhou Z."/>
            <person name="Liu Y."/>
            <person name="Xu W."/>
            <person name="Pan J."/>
            <person name="Luo Z.H."/>
            <person name="Li M."/>
        </authorList>
    </citation>
    <scope>NUCLEOTIDE SEQUENCE [LARGE SCALE GENOMIC DNA]</scope>
    <source>
        <strain evidence="11">HyVt-115</strain>
    </source>
</reference>
<keyword evidence="5" id="KW-0418">Kinase</keyword>
<dbReference type="SUPFAM" id="SSF55785">
    <property type="entry name" value="PYP-like sensor domain (PAS domain)"/>
    <property type="match status" value="1"/>
</dbReference>
<evidence type="ECO:0000256" key="7">
    <source>
        <dbReference type="ARBA" id="ARBA00023012"/>
    </source>
</evidence>
<dbReference type="GO" id="GO:0016020">
    <property type="term" value="C:membrane"/>
    <property type="evidence" value="ECO:0007669"/>
    <property type="project" value="InterPro"/>
</dbReference>
<dbReference type="Proteomes" id="UP000885690">
    <property type="component" value="Unassembled WGS sequence"/>
</dbReference>
<dbReference type="CDD" id="cd00082">
    <property type="entry name" value="HisKA"/>
    <property type="match status" value="1"/>
</dbReference>
<dbReference type="GO" id="GO:0005524">
    <property type="term" value="F:ATP binding"/>
    <property type="evidence" value="ECO:0007669"/>
    <property type="project" value="UniProtKB-KW"/>
</dbReference>
<organism evidence="11">
    <name type="scientific">Thermosulfidibacter takaii</name>
    <dbReference type="NCBI Taxonomy" id="412593"/>
    <lineage>
        <taxon>Bacteria</taxon>
        <taxon>Pseudomonadati</taxon>
        <taxon>Thermosulfidibacterota</taxon>
        <taxon>Thermosulfidibacteria</taxon>
        <taxon>Thermosulfidibacterales</taxon>
        <taxon>Thermosulfidibacteraceae</taxon>
    </lineage>
</organism>
<comment type="caution">
    <text evidence="11">The sequence shown here is derived from an EMBL/GenBank/DDBJ whole genome shotgun (WGS) entry which is preliminary data.</text>
</comment>
<dbReference type="InterPro" id="IPR000014">
    <property type="entry name" value="PAS"/>
</dbReference>
<evidence type="ECO:0000256" key="3">
    <source>
        <dbReference type="ARBA" id="ARBA00022679"/>
    </source>
</evidence>
<dbReference type="EC" id="2.7.13.3" evidence="2"/>
<evidence type="ECO:0000259" key="9">
    <source>
        <dbReference type="PROSITE" id="PS50112"/>
    </source>
</evidence>
<dbReference type="AlphaFoldDB" id="A0A7C0Y8W5"/>
<dbReference type="PANTHER" id="PTHR43065:SF46">
    <property type="entry name" value="C4-DICARBOXYLATE TRANSPORT SENSOR PROTEIN DCTB"/>
    <property type="match status" value="1"/>
</dbReference>
<dbReference type="SUPFAM" id="SSF47384">
    <property type="entry name" value="Homodimeric domain of signal transducing histidine kinase"/>
    <property type="match status" value="1"/>
</dbReference>
<dbReference type="Pfam" id="PF00512">
    <property type="entry name" value="HisKA"/>
    <property type="match status" value="1"/>
</dbReference>
<evidence type="ECO:0000256" key="8">
    <source>
        <dbReference type="SAM" id="Phobius"/>
    </source>
</evidence>
<evidence type="ECO:0000259" key="10">
    <source>
        <dbReference type="PROSITE" id="PS50885"/>
    </source>
</evidence>
<feature type="transmembrane region" description="Helical" evidence="8">
    <location>
        <begin position="257"/>
        <end position="281"/>
    </location>
</feature>
<sequence>MKFKVVLAGFVFLFLAVVFLAAVGYHMVRREVLKSAHDTLHQLATIKGQHLLHILNVRSRELAQVGNSPELMNYHERGNPYALGRYMVTLSPRYPYLVYISRSGYAEIEVIRGEVSFVKRDCRDDPLVKKSMKVVNRTVVSKVFYSKELGGPAIKACFTRINYFDDFVGTICVQIPASVFFFPLQGSDRYLFVVTMEKGQVLYPRGRRVSMWLLGNGRSINKVNVDGRCYMVASYPLKALGLNLYALGDLRQIMAPVYHFGASNFLISVLVLLLATAGLYLGSRKVIQPLEELTVVAKKVATTGELVELGEGPKEGEVGHLYMAFKSMMDKLRESHLRLKESESHSRLLAEGIPEMVFSFDKGGRIGYVNARVEELLGVPKDEFLQGGLDKLLECVYPQDRPKAEAFFSRIVEEGSKEGVEELRILPENGGKPRYVMLVVKPSPGGDAFTGLVVDLTVTKRLEQVVQELDEAHMELVRVQKMAAIGRLASGVAHEINNPLMAIVGYAEKWIEEVEKCNPALANDLHRIYDASMRAAEIVRALQLFSSTLRET</sequence>
<dbReference type="GO" id="GO:0000155">
    <property type="term" value="F:phosphorelay sensor kinase activity"/>
    <property type="evidence" value="ECO:0007669"/>
    <property type="project" value="InterPro"/>
</dbReference>
<keyword evidence="7" id="KW-0902">Two-component regulatory system</keyword>
<evidence type="ECO:0000256" key="1">
    <source>
        <dbReference type="ARBA" id="ARBA00000085"/>
    </source>
</evidence>
<dbReference type="CDD" id="cd00130">
    <property type="entry name" value="PAS"/>
    <property type="match status" value="1"/>
</dbReference>
<keyword evidence="8" id="KW-0472">Membrane</keyword>
<feature type="domain" description="PAS" evidence="9">
    <location>
        <begin position="342"/>
        <end position="415"/>
    </location>
</feature>
<evidence type="ECO:0000256" key="2">
    <source>
        <dbReference type="ARBA" id="ARBA00012438"/>
    </source>
</evidence>
<gene>
    <name evidence="11" type="ORF">ENF32_02250</name>
</gene>
<feature type="non-terminal residue" evidence="11">
    <location>
        <position position="552"/>
    </location>
</feature>
<dbReference type="EMBL" id="DQWS01000087">
    <property type="protein sequence ID" value="HDD52876.1"/>
    <property type="molecule type" value="Genomic_DNA"/>
</dbReference>
<keyword evidence="3" id="KW-0808">Transferase</keyword>